<evidence type="ECO:0000256" key="6">
    <source>
        <dbReference type="ARBA" id="ARBA00022827"/>
    </source>
</evidence>
<gene>
    <name evidence="11" type="primary">SQE-II</name>
</gene>
<keyword evidence="9" id="KW-1133">Transmembrane helix</keyword>
<dbReference type="BRENDA" id="1.14.14.17">
    <property type="organism ID" value="915"/>
</dbReference>
<organism evidence="11">
    <name type="scientific">Botryococcus braunii</name>
    <name type="common">Green alga</name>
    <dbReference type="NCBI Taxonomy" id="38881"/>
    <lineage>
        <taxon>Eukaryota</taxon>
        <taxon>Viridiplantae</taxon>
        <taxon>Chlorophyta</taxon>
        <taxon>core chlorophytes</taxon>
        <taxon>Trebouxiophyceae</taxon>
        <taxon>Trebouxiophyceae incertae sedis</taxon>
        <taxon>Elliptochloris clade</taxon>
        <taxon>Botryococcus</taxon>
    </lineage>
</organism>
<feature type="transmembrane region" description="Helical" evidence="9">
    <location>
        <begin position="470"/>
        <end position="492"/>
    </location>
</feature>
<name>A0A0E4B8N8_BOTBR</name>
<evidence type="ECO:0000256" key="4">
    <source>
        <dbReference type="ARBA" id="ARBA00012312"/>
    </source>
</evidence>
<dbReference type="InterPro" id="IPR013698">
    <property type="entry name" value="Squalene_epoxidase"/>
</dbReference>
<dbReference type="GO" id="GO:0016126">
    <property type="term" value="P:sterol biosynthetic process"/>
    <property type="evidence" value="ECO:0007669"/>
    <property type="project" value="UniProtKB-UniRule"/>
</dbReference>
<evidence type="ECO:0000256" key="3">
    <source>
        <dbReference type="ARBA" id="ARBA00008802"/>
    </source>
</evidence>
<sequence length="538" mass="59491">MCAPIALRDLCNGSEVPMVQSDNRYSSDPQEWDLIIVGAGVAGCALAHTQGKDGRRVLIVERNLSQPDRIVGELLQPGGYLKLEELGLENCVTGIDSQKVFGYCMFKNGQEAVVRYSSNEFSSNRFPCEWAGRSFHHGRFVQRLRQAAAAHESVTVRQGVAKALMNEEGRALEDGQQVKGIIYKTADGVERKAWAALTIVCDGMHSSLRTKLSTPQIRSPSIFVGVRLTGCTLPYPNFGHVVLAHPSPILFYPISSTEVRCLVDIPGSQPPKDLKAYLANTVAPQLPRQLEGAFLRGLDSGATRCMTNKLMPAAPRHQPGALLLGDAFNMRHPLTGGGMTVALGDVALLSELLHSLPDFRDPEKTRKATYAFYRRRKHLSGTINTLANALYQVFCDRGTPTHESLRQACFDYLKRGGSCSDGPIAMLGGLAPNPWMLIYHFFCVAWFGVTRLVMEQLRFPQRWAKEAPCLLAWAFMIIFPILWTEGIFSLLLDCFTCPPPAPVMRRNPRLHQIAVSQDPVIPRNQRPRAQPAALVTVD</sequence>
<evidence type="ECO:0000256" key="5">
    <source>
        <dbReference type="ARBA" id="ARBA00022630"/>
    </source>
</evidence>
<dbReference type="Gene3D" id="3.50.50.60">
    <property type="entry name" value="FAD/NAD(P)-binding domain"/>
    <property type="match status" value="1"/>
</dbReference>
<dbReference type="SUPFAM" id="SSF51905">
    <property type="entry name" value="FAD/NAD(P)-binding domain"/>
    <property type="match status" value="1"/>
</dbReference>
<keyword evidence="9" id="KW-0812">Transmembrane</keyword>
<evidence type="ECO:0000259" key="10">
    <source>
        <dbReference type="Pfam" id="PF08491"/>
    </source>
</evidence>
<evidence type="ECO:0000256" key="2">
    <source>
        <dbReference type="ARBA" id="ARBA00005018"/>
    </source>
</evidence>
<proteinExistence type="evidence at transcript level"/>
<dbReference type="GO" id="GO:0004506">
    <property type="term" value="F:squalene monooxygenase activity"/>
    <property type="evidence" value="ECO:0007669"/>
    <property type="project" value="UniProtKB-UniRule"/>
</dbReference>
<dbReference type="UniPathway" id="UPA00767">
    <property type="reaction ID" value="UER00752"/>
</dbReference>
<dbReference type="GO" id="GO:0005783">
    <property type="term" value="C:endoplasmic reticulum"/>
    <property type="evidence" value="ECO:0007669"/>
    <property type="project" value="TreeGrafter"/>
</dbReference>
<dbReference type="Pfam" id="PF08491">
    <property type="entry name" value="SE"/>
    <property type="match status" value="1"/>
</dbReference>
<dbReference type="GO" id="GO:0050660">
    <property type="term" value="F:flavin adenine dinucleotide binding"/>
    <property type="evidence" value="ECO:0007669"/>
    <property type="project" value="UniProtKB-UniRule"/>
</dbReference>
<feature type="transmembrane region" description="Helical" evidence="9">
    <location>
        <begin position="424"/>
        <end position="449"/>
    </location>
</feature>
<protein>
    <recommendedName>
        <fullName evidence="4 9">Squalene monooxygenase</fullName>
        <ecNumber evidence="4 9">1.14.14.17</ecNumber>
    </recommendedName>
</protein>
<dbReference type="GO" id="GO:0016020">
    <property type="term" value="C:membrane"/>
    <property type="evidence" value="ECO:0007669"/>
    <property type="project" value="UniProtKB-SubCell"/>
</dbReference>
<keyword evidence="7 9" id="KW-0560">Oxidoreductase</keyword>
<evidence type="ECO:0000256" key="9">
    <source>
        <dbReference type="RuleBase" id="RU367121"/>
    </source>
</evidence>
<reference evidence="11" key="1">
    <citation type="journal article" date="2015" name="PLoS ONE">
        <title>Isolation and Characterization of Two Squalene Epoxidase Genes from Botryococcus braunii, Race B.</title>
        <authorList>
            <person name="Uchida H."/>
            <person name="Sumimoto K."/>
            <person name="Ferriols V.M."/>
            <person name="Imou K."/>
            <person name="Saga K."/>
            <person name="Furuhashi K."/>
            <person name="Matsunaga S."/>
            <person name="Okada S."/>
        </authorList>
    </citation>
    <scope>NUCLEOTIDE SEQUENCE</scope>
    <source>
        <strain evidence="11">Showa</strain>
    </source>
</reference>
<comment type="cofactor">
    <cofactor evidence="1 9">
        <name>FAD</name>
        <dbReference type="ChEBI" id="CHEBI:57692"/>
    </cofactor>
</comment>
<evidence type="ECO:0000256" key="7">
    <source>
        <dbReference type="ARBA" id="ARBA00023002"/>
    </source>
</evidence>
<comment type="function">
    <text evidence="9">Catalyzes the stereospecific oxidation of squalene to (S)-2,3-epoxysqualene, and is considered to be a rate-limiting enzyme in steroid biosynthesis.</text>
</comment>
<comment type="catalytic activity">
    <reaction evidence="9">
        <text>squalene + reduced [NADPH--hemoprotein reductase] + O2 = (S)-2,3-epoxysqualene + oxidized [NADPH--hemoprotein reductase] + H2O + H(+)</text>
        <dbReference type="Rhea" id="RHEA:25282"/>
        <dbReference type="Rhea" id="RHEA-COMP:11964"/>
        <dbReference type="Rhea" id="RHEA-COMP:11965"/>
        <dbReference type="ChEBI" id="CHEBI:15377"/>
        <dbReference type="ChEBI" id="CHEBI:15378"/>
        <dbReference type="ChEBI" id="CHEBI:15379"/>
        <dbReference type="ChEBI" id="CHEBI:15440"/>
        <dbReference type="ChEBI" id="CHEBI:15441"/>
        <dbReference type="ChEBI" id="CHEBI:57618"/>
        <dbReference type="ChEBI" id="CHEBI:58210"/>
        <dbReference type="EC" id="1.14.14.17"/>
    </reaction>
</comment>
<dbReference type="InterPro" id="IPR036188">
    <property type="entry name" value="FAD/NAD-bd_sf"/>
</dbReference>
<accession>A0A0E4B8N8</accession>
<keyword evidence="8 9" id="KW-0472">Membrane</keyword>
<dbReference type="InterPro" id="IPR040125">
    <property type="entry name" value="Squalene_monox"/>
</dbReference>
<comment type="pathway">
    <text evidence="2">Terpene metabolism; lanosterol biosynthesis; lanosterol from farnesyl diphosphate: step 2/3.</text>
</comment>
<keyword evidence="6 9" id="KW-0274">FAD</keyword>
<keyword evidence="5 9" id="KW-0285">Flavoprotein</keyword>
<dbReference type="EMBL" id="AB986538">
    <property type="protein sequence ID" value="BAR46030.1"/>
    <property type="molecule type" value="mRNA"/>
</dbReference>
<comment type="subcellular location">
    <subcellularLocation>
        <location evidence="9">Membrane</location>
        <topology evidence="9">Multi-pass membrane protein</topology>
    </subcellularLocation>
</comment>
<evidence type="ECO:0000313" key="11">
    <source>
        <dbReference type="EMBL" id="BAR46030.1"/>
    </source>
</evidence>
<evidence type="ECO:0000256" key="1">
    <source>
        <dbReference type="ARBA" id="ARBA00001974"/>
    </source>
</evidence>
<feature type="domain" description="Squalene epoxidase" evidence="10">
    <location>
        <begin position="195"/>
        <end position="456"/>
    </location>
</feature>
<comment type="similarity">
    <text evidence="3 9">Belongs to the squalene monooxygenase family.</text>
</comment>
<dbReference type="AlphaFoldDB" id="A0A0E4B8N8"/>
<dbReference type="PANTHER" id="PTHR10835:SF0">
    <property type="entry name" value="SQUALENE MONOOXYGENASE"/>
    <property type="match status" value="1"/>
</dbReference>
<dbReference type="PRINTS" id="PR00420">
    <property type="entry name" value="RNGMNOXGNASE"/>
</dbReference>
<dbReference type="PANTHER" id="PTHR10835">
    <property type="entry name" value="SQUALENE MONOOXYGENASE"/>
    <property type="match status" value="1"/>
</dbReference>
<evidence type="ECO:0000256" key="8">
    <source>
        <dbReference type="ARBA" id="ARBA00023136"/>
    </source>
</evidence>
<dbReference type="EC" id="1.14.14.17" evidence="4 9"/>